<feature type="region of interest" description="Disordered" evidence="1">
    <location>
        <begin position="200"/>
        <end position="219"/>
    </location>
</feature>
<dbReference type="EMBL" id="JBBPFD010000016">
    <property type="protein sequence ID" value="KAK7893482.1"/>
    <property type="molecule type" value="Genomic_DNA"/>
</dbReference>
<feature type="compositionally biased region" description="Basic and acidic residues" evidence="1">
    <location>
        <begin position="185"/>
        <end position="194"/>
    </location>
</feature>
<comment type="caution">
    <text evidence="2">The sequence shown here is derived from an EMBL/GenBank/DDBJ whole genome shotgun (WGS) entry which is preliminary data.</text>
</comment>
<feature type="compositionally biased region" description="Low complexity" evidence="1">
    <location>
        <begin position="147"/>
        <end position="156"/>
    </location>
</feature>
<evidence type="ECO:0000256" key="1">
    <source>
        <dbReference type="SAM" id="MobiDB-lite"/>
    </source>
</evidence>
<dbReference type="AlphaFoldDB" id="A0AAW0NC17"/>
<proteinExistence type="predicted"/>
<organism evidence="2 3">
    <name type="scientific">Mugilogobius chulae</name>
    <name type="common">yellowstripe goby</name>
    <dbReference type="NCBI Taxonomy" id="88201"/>
    <lineage>
        <taxon>Eukaryota</taxon>
        <taxon>Metazoa</taxon>
        <taxon>Chordata</taxon>
        <taxon>Craniata</taxon>
        <taxon>Vertebrata</taxon>
        <taxon>Euteleostomi</taxon>
        <taxon>Actinopterygii</taxon>
        <taxon>Neopterygii</taxon>
        <taxon>Teleostei</taxon>
        <taxon>Neoteleostei</taxon>
        <taxon>Acanthomorphata</taxon>
        <taxon>Gobiaria</taxon>
        <taxon>Gobiiformes</taxon>
        <taxon>Gobioidei</taxon>
        <taxon>Gobiidae</taxon>
        <taxon>Gobionellinae</taxon>
        <taxon>Mugilogobius</taxon>
    </lineage>
</organism>
<feature type="compositionally biased region" description="Acidic residues" evidence="1">
    <location>
        <begin position="84"/>
        <end position="94"/>
    </location>
</feature>
<feature type="compositionally biased region" description="Basic and acidic residues" evidence="1">
    <location>
        <begin position="131"/>
        <end position="143"/>
    </location>
</feature>
<feature type="compositionally biased region" description="Low complexity" evidence="1">
    <location>
        <begin position="49"/>
        <end position="60"/>
    </location>
</feature>
<sequence>MLGPFLKSILCHYLEPEERITLTNTLKFNSLMHLTSTFIKHFNITPPAAAAKPSRPATAKLSLVTQDSNAEESAKVTQRATESEGNDTGDDDKDTEVTANGNGGARERRRRQRETGRTQGTAEATQVTVREGNETTRHGTDHKGHGRSSAARATGARRYEDETTTTQTLTRPDQRNLDGCGEPSRPGECRTHGVGDAESAHFFLHPGRGGAALARRDET</sequence>
<keyword evidence="3" id="KW-1185">Reference proteome</keyword>
<accession>A0AAW0NC17</accession>
<gene>
    <name evidence="2" type="ORF">WMY93_022634</name>
</gene>
<dbReference type="Proteomes" id="UP001460270">
    <property type="component" value="Unassembled WGS sequence"/>
</dbReference>
<protein>
    <submittedName>
        <fullName evidence="2">Uncharacterized protein</fullName>
    </submittedName>
</protein>
<feature type="region of interest" description="Disordered" evidence="1">
    <location>
        <begin position="49"/>
        <end position="194"/>
    </location>
</feature>
<evidence type="ECO:0000313" key="2">
    <source>
        <dbReference type="EMBL" id="KAK7893482.1"/>
    </source>
</evidence>
<evidence type="ECO:0000313" key="3">
    <source>
        <dbReference type="Proteomes" id="UP001460270"/>
    </source>
</evidence>
<name>A0AAW0NC17_9GOBI</name>
<reference evidence="3" key="1">
    <citation type="submission" date="2024-04" db="EMBL/GenBank/DDBJ databases">
        <title>Salinicola lusitanus LLJ914,a marine bacterium isolated from the Okinawa Trough.</title>
        <authorList>
            <person name="Li J."/>
        </authorList>
    </citation>
    <scope>NUCLEOTIDE SEQUENCE [LARGE SCALE GENOMIC DNA]</scope>
</reference>